<evidence type="ECO:0000313" key="2">
    <source>
        <dbReference type="Proteomes" id="UP000315295"/>
    </source>
</evidence>
<sequence>MASVCDNWKRLVRATVKREQLKSSGQCAVPLSLGKTTTSSCQGSVPSSLGKTNTTSTSVNAILQAADAIQDEDPNASRICKDFWNMMLVSMLVCEQARSMVQNLDQKSDGIGVLQFKVGLVTVIKVSLKAGLMA</sequence>
<keyword evidence="2" id="KW-1185">Reference proteome</keyword>
<dbReference type="STRING" id="106549.A0A540KY71"/>
<proteinExistence type="predicted"/>
<comment type="caution">
    <text evidence="1">The sequence shown here is derived from an EMBL/GenBank/DDBJ whole genome shotgun (WGS) entry which is preliminary data.</text>
</comment>
<protein>
    <submittedName>
        <fullName evidence="1">Uncharacterized protein</fullName>
    </submittedName>
</protein>
<accession>A0A540KY71</accession>
<name>A0A540KY71_MALBA</name>
<dbReference type="EMBL" id="VIEB01000878">
    <property type="protein sequence ID" value="TQD79029.1"/>
    <property type="molecule type" value="Genomic_DNA"/>
</dbReference>
<dbReference type="Proteomes" id="UP000315295">
    <property type="component" value="Unassembled WGS sequence"/>
</dbReference>
<evidence type="ECO:0000313" key="1">
    <source>
        <dbReference type="EMBL" id="TQD79029.1"/>
    </source>
</evidence>
<dbReference type="AlphaFoldDB" id="A0A540KY71"/>
<reference evidence="1 2" key="1">
    <citation type="journal article" date="2019" name="G3 (Bethesda)">
        <title>Sequencing of a Wild Apple (Malus baccata) Genome Unravels the Differences Between Cultivated and Wild Apple Species Regarding Disease Resistance and Cold Tolerance.</title>
        <authorList>
            <person name="Chen X."/>
        </authorList>
    </citation>
    <scope>NUCLEOTIDE SEQUENCE [LARGE SCALE GENOMIC DNA]</scope>
    <source>
        <strain evidence="2">cv. Shandingzi</strain>
        <tissue evidence="1">Leaves</tissue>
    </source>
</reference>
<gene>
    <name evidence="1" type="ORF">C1H46_035415</name>
</gene>
<organism evidence="1 2">
    <name type="scientific">Malus baccata</name>
    <name type="common">Siberian crab apple</name>
    <name type="synonym">Pyrus baccata</name>
    <dbReference type="NCBI Taxonomy" id="106549"/>
    <lineage>
        <taxon>Eukaryota</taxon>
        <taxon>Viridiplantae</taxon>
        <taxon>Streptophyta</taxon>
        <taxon>Embryophyta</taxon>
        <taxon>Tracheophyta</taxon>
        <taxon>Spermatophyta</taxon>
        <taxon>Magnoliopsida</taxon>
        <taxon>eudicotyledons</taxon>
        <taxon>Gunneridae</taxon>
        <taxon>Pentapetalae</taxon>
        <taxon>rosids</taxon>
        <taxon>fabids</taxon>
        <taxon>Rosales</taxon>
        <taxon>Rosaceae</taxon>
        <taxon>Amygdaloideae</taxon>
        <taxon>Maleae</taxon>
        <taxon>Malus</taxon>
    </lineage>
</organism>